<evidence type="ECO:0000313" key="3">
    <source>
        <dbReference type="Proteomes" id="UP000274762"/>
    </source>
</evidence>
<name>A0A495ITI7_WILMA</name>
<dbReference type="AlphaFoldDB" id="A0A495ITI7"/>
<accession>A0A495ITI7</accession>
<proteinExistence type="predicted"/>
<comment type="caution">
    <text evidence="2">The sequence shown here is derived from an EMBL/GenBank/DDBJ whole genome shotgun (WGS) entry which is preliminary data.</text>
</comment>
<reference evidence="2 3" key="1">
    <citation type="submission" date="2018-10" db="EMBL/GenBank/DDBJ databases">
        <title>Sequencing the genomes of 1000 actinobacteria strains.</title>
        <authorList>
            <person name="Klenk H.-P."/>
        </authorList>
    </citation>
    <scope>NUCLEOTIDE SEQUENCE [LARGE SCALE GENOMIC DNA]</scope>
    <source>
        <strain evidence="2 3">DSM 44343</strain>
    </source>
</reference>
<organism evidence="2 3">
    <name type="scientific">Williamsia marianensis</name>
    <dbReference type="NCBI Taxonomy" id="85044"/>
    <lineage>
        <taxon>Bacteria</taxon>
        <taxon>Bacillati</taxon>
        <taxon>Actinomycetota</taxon>
        <taxon>Actinomycetes</taxon>
        <taxon>Mycobacteriales</taxon>
        <taxon>Nocardiaceae</taxon>
        <taxon>Williamsia</taxon>
    </lineage>
</organism>
<evidence type="ECO:0000256" key="1">
    <source>
        <dbReference type="SAM" id="SignalP"/>
    </source>
</evidence>
<feature type="chain" id="PRO_5038975747" evidence="1">
    <location>
        <begin position="24"/>
        <end position="99"/>
    </location>
</feature>
<protein>
    <submittedName>
        <fullName evidence="2">Uncharacterized protein</fullName>
    </submittedName>
</protein>
<feature type="signal peptide" evidence="1">
    <location>
        <begin position="1"/>
        <end position="23"/>
    </location>
</feature>
<dbReference type="RefSeq" id="WP_147431453.1">
    <property type="nucleotide sequence ID" value="NZ_CBCRXS010000020.1"/>
</dbReference>
<dbReference type="EMBL" id="RBKV01000002">
    <property type="protein sequence ID" value="RKR79853.1"/>
    <property type="molecule type" value="Genomic_DNA"/>
</dbReference>
<evidence type="ECO:0000313" key="2">
    <source>
        <dbReference type="EMBL" id="RKR79853.1"/>
    </source>
</evidence>
<sequence>MTIAKRIGVGLSGIVAAAAVSLAAVPAAGADTINVVQKTRHWWDNATYYEYGPFRDANHCIGFAKSNPQLSELFMVNEAVCGADSMTSPWHLNAPINIL</sequence>
<dbReference type="OrthoDB" id="4578650at2"/>
<gene>
    <name evidence="2" type="ORF">DFJ75_4996</name>
</gene>
<dbReference type="Proteomes" id="UP000274762">
    <property type="component" value="Unassembled WGS sequence"/>
</dbReference>
<keyword evidence="1" id="KW-0732">Signal</keyword>